<evidence type="ECO:0000313" key="1">
    <source>
        <dbReference type="EMBL" id="CAG8442370.1"/>
    </source>
</evidence>
<organism evidence="1 2">
    <name type="scientific">Scutellospora calospora</name>
    <dbReference type="NCBI Taxonomy" id="85575"/>
    <lineage>
        <taxon>Eukaryota</taxon>
        <taxon>Fungi</taxon>
        <taxon>Fungi incertae sedis</taxon>
        <taxon>Mucoromycota</taxon>
        <taxon>Glomeromycotina</taxon>
        <taxon>Glomeromycetes</taxon>
        <taxon>Diversisporales</taxon>
        <taxon>Gigasporaceae</taxon>
        <taxon>Scutellospora</taxon>
    </lineage>
</organism>
<evidence type="ECO:0000313" key="2">
    <source>
        <dbReference type="Proteomes" id="UP000789860"/>
    </source>
</evidence>
<accession>A0ACA9JYN0</accession>
<proteinExistence type="predicted"/>
<protein>
    <submittedName>
        <fullName evidence="1">3091_t:CDS:1</fullName>
    </submittedName>
</protein>
<dbReference type="Proteomes" id="UP000789860">
    <property type="component" value="Unassembled WGS sequence"/>
</dbReference>
<name>A0ACA9JYN0_9GLOM</name>
<comment type="caution">
    <text evidence="1">The sequence shown here is derived from an EMBL/GenBank/DDBJ whole genome shotgun (WGS) entry which is preliminary data.</text>
</comment>
<reference evidence="1" key="1">
    <citation type="submission" date="2021-06" db="EMBL/GenBank/DDBJ databases">
        <authorList>
            <person name="Kallberg Y."/>
            <person name="Tangrot J."/>
            <person name="Rosling A."/>
        </authorList>
    </citation>
    <scope>NUCLEOTIDE SEQUENCE</scope>
    <source>
        <strain evidence="1">AU212A</strain>
    </source>
</reference>
<gene>
    <name evidence="1" type="ORF">SCALOS_LOCUS709</name>
</gene>
<dbReference type="EMBL" id="CAJVPM010000361">
    <property type="protein sequence ID" value="CAG8442370.1"/>
    <property type="molecule type" value="Genomic_DNA"/>
</dbReference>
<keyword evidence="2" id="KW-1185">Reference proteome</keyword>
<sequence>SNLSIEIESIKQTNINVEMSTLDSVSNLNSENLNTSETSKNKEIEESSDDKFESENVRKF</sequence>
<feature type="non-terminal residue" evidence="1">
    <location>
        <position position="1"/>
    </location>
</feature>